<gene>
    <name evidence="3" type="ORF">HNV10_12485</name>
</gene>
<dbReference type="RefSeq" id="WP_173301720.1">
    <property type="nucleotide sequence ID" value="NZ_JABRWQ010000005.1"/>
</dbReference>
<evidence type="ECO:0000313" key="3">
    <source>
        <dbReference type="EMBL" id="NRD24069.1"/>
    </source>
</evidence>
<keyword evidence="1" id="KW-0732">Signal</keyword>
<protein>
    <submittedName>
        <fullName evidence="3">DUF2147 domain-containing protein</fullName>
    </submittedName>
</protein>
<dbReference type="PANTHER" id="PTHR36919:SF3">
    <property type="entry name" value="BLL5882 PROTEIN"/>
    <property type="match status" value="1"/>
</dbReference>
<feature type="chain" id="PRO_5045736064" evidence="1">
    <location>
        <begin position="21"/>
        <end position="141"/>
    </location>
</feature>
<feature type="domain" description="DUF2147" evidence="2">
    <location>
        <begin position="25"/>
        <end position="139"/>
    </location>
</feature>
<dbReference type="PANTHER" id="PTHR36919">
    <property type="entry name" value="BLR1215 PROTEIN"/>
    <property type="match status" value="1"/>
</dbReference>
<organism evidence="3 4">
    <name type="scientific">Winogradskyella litoriviva</name>
    <dbReference type="NCBI Taxonomy" id="1220182"/>
    <lineage>
        <taxon>Bacteria</taxon>
        <taxon>Pseudomonadati</taxon>
        <taxon>Bacteroidota</taxon>
        <taxon>Flavobacteriia</taxon>
        <taxon>Flavobacteriales</taxon>
        <taxon>Flavobacteriaceae</taxon>
        <taxon>Winogradskyella</taxon>
    </lineage>
</organism>
<evidence type="ECO:0000256" key="1">
    <source>
        <dbReference type="SAM" id="SignalP"/>
    </source>
</evidence>
<keyword evidence="4" id="KW-1185">Reference proteome</keyword>
<dbReference type="Pfam" id="PF09917">
    <property type="entry name" value="DUF2147"/>
    <property type="match status" value="1"/>
</dbReference>
<comment type="caution">
    <text evidence="3">The sequence shown here is derived from an EMBL/GenBank/DDBJ whole genome shotgun (WGS) entry which is preliminary data.</text>
</comment>
<proteinExistence type="predicted"/>
<dbReference type="PROSITE" id="PS51257">
    <property type="entry name" value="PROKAR_LIPOPROTEIN"/>
    <property type="match status" value="1"/>
</dbReference>
<evidence type="ECO:0000259" key="2">
    <source>
        <dbReference type="Pfam" id="PF09917"/>
    </source>
</evidence>
<reference evidence="3 4" key="1">
    <citation type="journal article" date="2015" name="Int. J. Syst. Evol. Microbiol.">
        <title>Winogradskyella litoriviva sp. nov., isolated from coastal seawater.</title>
        <authorList>
            <person name="Nedashkovskaya O.I."/>
            <person name="Kukhlevskiy A.D."/>
            <person name="Zhukova N.V."/>
            <person name="Kim S.J."/>
            <person name="Rhee S.K."/>
            <person name="Mikhailov V.V."/>
        </authorList>
    </citation>
    <scope>NUCLEOTIDE SEQUENCE [LARGE SCALE GENOMIC DNA]</scope>
    <source>
        <strain evidence="3 4">KMM6491</strain>
    </source>
</reference>
<name>A0ABX2E6U8_9FLAO</name>
<dbReference type="EMBL" id="JABRWQ010000005">
    <property type="protein sequence ID" value="NRD24069.1"/>
    <property type="molecule type" value="Genomic_DNA"/>
</dbReference>
<dbReference type="Gene3D" id="2.40.128.520">
    <property type="match status" value="1"/>
</dbReference>
<dbReference type="Proteomes" id="UP000805085">
    <property type="component" value="Unassembled WGS sequence"/>
</dbReference>
<feature type="signal peptide" evidence="1">
    <location>
        <begin position="1"/>
        <end position="20"/>
    </location>
</feature>
<sequence length="141" mass="16221">MNKNILVLFSVFFMFSCLSAQSVLGKWKTIDDSTGKARSIIEIYESDGKIYGKIIELINPKSNNPLCKQCKGDKKNQPIIGLIIIDGLSKNDDVYEDGTILNPENGKTYDCRLKFEDDEDTLQVRGYLAFFYKTQYWKRIK</sequence>
<evidence type="ECO:0000313" key="4">
    <source>
        <dbReference type="Proteomes" id="UP000805085"/>
    </source>
</evidence>
<dbReference type="InterPro" id="IPR019223">
    <property type="entry name" value="DUF2147"/>
</dbReference>
<accession>A0ABX2E6U8</accession>